<dbReference type="InterPro" id="IPR051181">
    <property type="entry name" value="CAF1_poly(A)_ribonucleases"/>
</dbReference>
<dbReference type="EMBL" id="JASAOK010000047">
    <property type="protein sequence ID" value="KAK6209641.1"/>
    <property type="molecule type" value="Genomic_DNA"/>
</dbReference>
<dbReference type="Gene3D" id="3.30.420.10">
    <property type="entry name" value="Ribonuclease H-like superfamily/Ribonuclease H"/>
    <property type="match status" value="2"/>
</dbReference>
<feature type="region of interest" description="Disordered" evidence="2">
    <location>
        <begin position="558"/>
        <end position="586"/>
    </location>
</feature>
<feature type="region of interest" description="Disordered" evidence="2">
    <location>
        <begin position="285"/>
        <end position="349"/>
    </location>
</feature>
<dbReference type="GO" id="GO:1990432">
    <property type="term" value="P:siRNA 3'-end processing"/>
    <property type="evidence" value="ECO:0007669"/>
    <property type="project" value="TreeGrafter"/>
</dbReference>
<proteinExistence type="inferred from homology"/>
<reference evidence="3 4" key="1">
    <citation type="submission" date="2023-04" db="EMBL/GenBank/DDBJ databases">
        <title>Colletotrichum tabacum stain YC1 causing leaf anthracnose on Nicotiana tabacum(L.) cv.</title>
        <authorList>
            <person name="Ji Z."/>
            <person name="Wang M."/>
            <person name="Zhang J."/>
            <person name="Wang N."/>
            <person name="Zhou Z."/>
        </authorList>
    </citation>
    <scope>NUCLEOTIDE SEQUENCE [LARGE SCALE GENOMIC DNA]</scope>
    <source>
        <strain evidence="3 4">YC1</strain>
    </source>
</reference>
<comment type="caution">
    <text evidence="3">The sequence shown here is derived from an EMBL/GenBank/DDBJ whole genome shotgun (WGS) entry which is preliminary data.</text>
</comment>
<dbReference type="InterPro" id="IPR036397">
    <property type="entry name" value="RNaseH_sf"/>
</dbReference>
<name>A0AAV9SXZ2_9PEZI</name>
<dbReference type="SUPFAM" id="SSF53098">
    <property type="entry name" value="Ribonuclease H-like"/>
    <property type="match status" value="1"/>
</dbReference>
<dbReference type="Proteomes" id="UP001327957">
    <property type="component" value="Unassembled WGS sequence"/>
</dbReference>
<evidence type="ECO:0000313" key="4">
    <source>
        <dbReference type="Proteomes" id="UP001327957"/>
    </source>
</evidence>
<evidence type="ECO:0000256" key="1">
    <source>
        <dbReference type="ARBA" id="ARBA00008372"/>
    </source>
</evidence>
<dbReference type="GO" id="GO:0000175">
    <property type="term" value="F:3'-5'-RNA exonuclease activity"/>
    <property type="evidence" value="ECO:0007669"/>
    <property type="project" value="TreeGrafter"/>
</dbReference>
<dbReference type="GO" id="GO:0005634">
    <property type="term" value="C:nucleus"/>
    <property type="evidence" value="ECO:0007669"/>
    <property type="project" value="TreeGrafter"/>
</dbReference>
<keyword evidence="4" id="KW-1185">Reference proteome</keyword>
<dbReference type="PANTHER" id="PTHR15092">
    <property type="entry name" value="POLY A -SPECIFIC RIBONUCLEASE/TARGET OF EGR1, MEMBER 1"/>
    <property type="match status" value="1"/>
</dbReference>
<dbReference type="Pfam" id="PF04857">
    <property type="entry name" value="CAF1"/>
    <property type="match status" value="1"/>
</dbReference>
<dbReference type="InterPro" id="IPR006941">
    <property type="entry name" value="RNase_CAF1"/>
</dbReference>
<dbReference type="InterPro" id="IPR012337">
    <property type="entry name" value="RNaseH-like_sf"/>
</dbReference>
<dbReference type="PANTHER" id="PTHR15092:SF22">
    <property type="entry name" value="POLY(A)-SPECIFIC RIBONUCLEASE PNLDC1"/>
    <property type="match status" value="1"/>
</dbReference>
<evidence type="ECO:0000256" key="2">
    <source>
        <dbReference type="SAM" id="MobiDB-lite"/>
    </source>
</evidence>
<accession>A0AAV9SXZ2</accession>
<dbReference type="GO" id="GO:1990431">
    <property type="term" value="P:priRNA 3'-end processing"/>
    <property type="evidence" value="ECO:0007669"/>
    <property type="project" value="TreeGrafter"/>
</dbReference>
<organism evidence="3 4">
    <name type="scientific">Colletotrichum tabaci</name>
    <dbReference type="NCBI Taxonomy" id="1209068"/>
    <lineage>
        <taxon>Eukaryota</taxon>
        <taxon>Fungi</taxon>
        <taxon>Dikarya</taxon>
        <taxon>Ascomycota</taxon>
        <taxon>Pezizomycotina</taxon>
        <taxon>Sordariomycetes</taxon>
        <taxon>Hypocreomycetidae</taxon>
        <taxon>Glomerellales</taxon>
        <taxon>Glomerellaceae</taxon>
        <taxon>Colletotrichum</taxon>
        <taxon>Colletotrichum destructivum species complex</taxon>
    </lineage>
</organism>
<protein>
    <submittedName>
        <fullName evidence="3">Uncharacterized protein</fullName>
    </submittedName>
</protein>
<comment type="similarity">
    <text evidence="1">Belongs to the CAF1 family.</text>
</comment>
<sequence>MEVNTDNFWRQLPRVLLSIAKSQFVAIDLEMTGIADRNSEERLGNPTKQQIYESAKNIASTFNVFELGITCIISKPDGTYTTESFSFTVSPYLHADTRNDETFVQDVDRRLSVSYSTLKYLRKERIRMEKIYDDCVPYLSRKDVRKATERMEKRMKPWNIIEHPYDEDEEGLCFFSEYRPNEINVLIPPSESKRRTDVYHQIVRSKAKVLVPHMRCRTWNYGATVIVYPVDDEEETDKHKFLQDQLTASLAKYSGIRLVIEALAGGDFAELIDADRVVEAMSVCPARSGDSSESEDQDDYNTSQTSDEWPSEPLLESDNPWGQPAFVNDWPAAAGTGQNTDFSNGWGDWGSRRQVSTSINGDEGYGCRALGEPSHWEEVCTSGDDDDDPTAQTLGERVADALKTIEDQLKRSRPVIVGHNQFMDLLFLYNTFVDDLPATLDDFLAKIHKLFPYILDTKLMAIKHQAIEGEDPLVDLYDRFSDRKAMPHIDWPPGYGYGRSGTAHQAGFDSYMTATVFLRLACRLAYENPTGGGGDEQVGQRMKLFYSREWLLAIGRNPDHFQGPRASSPGWPESSDTDDTGVNQPEWDDVAFDLVRNTIRIAPRRTVYLGQRGESEALKTRARGNPR</sequence>
<evidence type="ECO:0000313" key="3">
    <source>
        <dbReference type="EMBL" id="KAK6209641.1"/>
    </source>
</evidence>
<dbReference type="AlphaFoldDB" id="A0AAV9SXZ2"/>
<dbReference type="GO" id="GO:0000289">
    <property type="term" value="P:nuclear-transcribed mRNA poly(A) tail shortening"/>
    <property type="evidence" value="ECO:0007669"/>
    <property type="project" value="TreeGrafter"/>
</dbReference>
<gene>
    <name evidence="3" type="ORF">QIS74_11225</name>
</gene>
<dbReference type="GO" id="GO:0003723">
    <property type="term" value="F:RNA binding"/>
    <property type="evidence" value="ECO:0007669"/>
    <property type="project" value="TreeGrafter"/>
</dbReference>